<protein>
    <submittedName>
        <fullName evidence="9">AzlC family ABC transporter permease</fullName>
    </submittedName>
</protein>
<dbReference type="Proteomes" id="UP000665026">
    <property type="component" value="Chromosome"/>
</dbReference>
<evidence type="ECO:0000313" key="9">
    <source>
        <dbReference type="EMBL" id="QTN36668.1"/>
    </source>
</evidence>
<keyword evidence="3" id="KW-0813">Transport</keyword>
<name>A0A975EQV5_9RHOB</name>
<evidence type="ECO:0000256" key="3">
    <source>
        <dbReference type="ARBA" id="ARBA00022448"/>
    </source>
</evidence>
<proteinExistence type="inferred from homology"/>
<dbReference type="GO" id="GO:1903785">
    <property type="term" value="P:L-valine transmembrane transport"/>
    <property type="evidence" value="ECO:0007669"/>
    <property type="project" value="TreeGrafter"/>
</dbReference>
<feature type="transmembrane region" description="Helical" evidence="8">
    <location>
        <begin position="72"/>
        <end position="96"/>
    </location>
</feature>
<feature type="transmembrane region" description="Helical" evidence="8">
    <location>
        <begin position="213"/>
        <end position="231"/>
    </location>
</feature>
<organism evidence="9 10">
    <name type="scientific">Cognatishimia activa</name>
    <dbReference type="NCBI Taxonomy" id="1715691"/>
    <lineage>
        <taxon>Bacteria</taxon>
        <taxon>Pseudomonadati</taxon>
        <taxon>Pseudomonadota</taxon>
        <taxon>Alphaproteobacteria</taxon>
        <taxon>Rhodobacterales</taxon>
        <taxon>Paracoccaceae</taxon>
        <taxon>Cognatishimia</taxon>
    </lineage>
</organism>
<feature type="transmembrane region" description="Helical" evidence="8">
    <location>
        <begin position="166"/>
        <end position="184"/>
    </location>
</feature>
<reference evidence="9" key="1">
    <citation type="submission" date="2020-07" db="EMBL/GenBank/DDBJ databases">
        <title>Genome sequences of bacteria associated with the marine, planktonic diatom Thalassiosira profunda strain ECT2AJA-044.</title>
        <authorList>
            <person name="Gargas C.B."/>
            <person name="Roberts W.R."/>
            <person name="Alverson A.J."/>
        </authorList>
    </citation>
    <scope>NUCLEOTIDE SEQUENCE</scope>
    <source>
        <strain evidence="9">ECT2AJA-044</strain>
    </source>
</reference>
<dbReference type="GO" id="GO:0005886">
    <property type="term" value="C:plasma membrane"/>
    <property type="evidence" value="ECO:0007669"/>
    <property type="project" value="UniProtKB-SubCell"/>
</dbReference>
<gene>
    <name evidence="9" type="ORF">HZ995_03860</name>
</gene>
<dbReference type="KEGG" id="cact:HZ995_03860"/>
<keyword evidence="6 8" id="KW-1133">Transmembrane helix</keyword>
<keyword evidence="7 8" id="KW-0472">Membrane</keyword>
<evidence type="ECO:0000256" key="1">
    <source>
        <dbReference type="ARBA" id="ARBA00004651"/>
    </source>
</evidence>
<sequence length="237" mass="25429">MSTTTSKSSFWQGLRDGLPFILVIVPFSALFGVVATEAGLNVYETLAFSVVVIAGAAQFTAVQLMMDNTPTIIVILSALAVNLRMAIYSASLAPYLRDAKIWQRALVAYGTVDQSYALSAAKYENEPDMTTAQRLAYFSGCLVPVLPLWYGFTVVGALGGKAVPDSWALDFAVPLCFLAMIGPMLRTLPHLTAALVSIAAALGFTWVPFNLGLLIAAFLAMVAAVQCESFLERRSKT</sequence>
<feature type="transmembrane region" description="Helical" evidence="8">
    <location>
        <begin position="135"/>
        <end position="160"/>
    </location>
</feature>
<evidence type="ECO:0000256" key="5">
    <source>
        <dbReference type="ARBA" id="ARBA00022692"/>
    </source>
</evidence>
<evidence type="ECO:0000256" key="2">
    <source>
        <dbReference type="ARBA" id="ARBA00010735"/>
    </source>
</evidence>
<evidence type="ECO:0000313" key="10">
    <source>
        <dbReference type="Proteomes" id="UP000665026"/>
    </source>
</evidence>
<keyword evidence="4" id="KW-1003">Cell membrane</keyword>
<evidence type="ECO:0000256" key="4">
    <source>
        <dbReference type="ARBA" id="ARBA00022475"/>
    </source>
</evidence>
<comment type="similarity">
    <text evidence="2">Belongs to the AzlC family.</text>
</comment>
<dbReference type="PANTHER" id="PTHR34979">
    <property type="entry name" value="INNER MEMBRANE PROTEIN YGAZ"/>
    <property type="match status" value="1"/>
</dbReference>
<feature type="transmembrane region" description="Helical" evidence="8">
    <location>
        <begin position="20"/>
        <end position="40"/>
    </location>
</feature>
<comment type="subcellular location">
    <subcellularLocation>
        <location evidence="1">Cell membrane</location>
        <topology evidence="1">Multi-pass membrane protein</topology>
    </subcellularLocation>
</comment>
<dbReference type="InterPro" id="IPR011606">
    <property type="entry name" value="Brnchd-chn_aa_trnsp_permease"/>
</dbReference>
<dbReference type="EMBL" id="CP060010">
    <property type="protein sequence ID" value="QTN36668.1"/>
    <property type="molecule type" value="Genomic_DNA"/>
</dbReference>
<dbReference type="AlphaFoldDB" id="A0A975EQV5"/>
<evidence type="ECO:0000256" key="6">
    <source>
        <dbReference type="ARBA" id="ARBA00022989"/>
    </source>
</evidence>
<dbReference type="Pfam" id="PF03591">
    <property type="entry name" value="AzlC"/>
    <property type="match status" value="1"/>
</dbReference>
<keyword evidence="5 8" id="KW-0812">Transmembrane</keyword>
<dbReference type="RefSeq" id="WP_209357367.1">
    <property type="nucleotide sequence ID" value="NZ_CP060010.1"/>
</dbReference>
<dbReference type="PANTHER" id="PTHR34979:SF1">
    <property type="entry name" value="INNER MEMBRANE PROTEIN YGAZ"/>
    <property type="match status" value="1"/>
</dbReference>
<evidence type="ECO:0000256" key="8">
    <source>
        <dbReference type="SAM" id="Phobius"/>
    </source>
</evidence>
<feature type="transmembrane region" description="Helical" evidence="8">
    <location>
        <begin position="47"/>
        <end position="66"/>
    </location>
</feature>
<accession>A0A975EQV5</accession>
<evidence type="ECO:0000256" key="7">
    <source>
        <dbReference type="ARBA" id="ARBA00023136"/>
    </source>
</evidence>